<dbReference type="Proteomes" id="UP000282741">
    <property type="component" value="Chromosome"/>
</dbReference>
<dbReference type="RefSeq" id="WP_032955942.1">
    <property type="nucleotide sequence ID" value="NZ_CP012077.1"/>
</dbReference>
<evidence type="ECO:0000313" key="3">
    <source>
        <dbReference type="Proteomes" id="UP000282741"/>
    </source>
</evidence>
<accession>A0AAN1S0E5</accession>
<feature type="transmembrane region" description="Helical" evidence="1">
    <location>
        <begin position="6"/>
        <end position="26"/>
    </location>
</feature>
<keyword evidence="1" id="KW-0472">Membrane</keyword>
<name>A0AAN1S0E5_9BORD</name>
<organism evidence="2 3">
    <name type="scientific">Bordetella hinzii</name>
    <dbReference type="NCBI Taxonomy" id="103855"/>
    <lineage>
        <taxon>Bacteria</taxon>
        <taxon>Pseudomonadati</taxon>
        <taxon>Pseudomonadota</taxon>
        <taxon>Betaproteobacteria</taxon>
        <taxon>Burkholderiales</taxon>
        <taxon>Alcaligenaceae</taxon>
        <taxon>Bordetella</taxon>
    </lineage>
</organism>
<keyword evidence="1" id="KW-1133">Transmembrane helix</keyword>
<protein>
    <submittedName>
        <fullName evidence="2">Diguanylate cyclase</fullName>
    </submittedName>
</protein>
<feature type="transmembrane region" description="Helical" evidence="1">
    <location>
        <begin position="105"/>
        <end position="127"/>
    </location>
</feature>
<reference evidence="3" key="1">
    <citation type="submission" date="2017-10" db="EMBL/GenBank/DDBJ databases">
        <title>Whole genome sequencing of various Bordetella species.</title>
        <authorList>
            <person name="Weigand M.R."/>
            <person name="Loparev V."/>
            <person name="Peng Y."/>
            <person name="Bowden K.E."/>
            <person name="Tondella M.L."/>
            <person name="Williams M.M."/>
        </authorList>
    </citation>
    <scope>NUCLEOTIDE SEQUENCE [LARGE SCALE GENOMIC DNA]</scope>
    <source>
        <strain evidence="3">H720</strain>
    </source>
</reference>
<dbReference type="EMBL" id="CP024172">
    <property type="protein sequence ID" value="AZW18697.1"/>
    <property type="molecule type" value="Genomic_DNA"/>
</dbReference>
<sequence>MAPALILLLYVLMPLWLLAGVADWLCHRNTHIAQTAGYRESLLHLLMFGEVGVALLAGLFLEVTAGVFALMMLCFLLHEATALWDVSYAVRRRRVTPLEQHVHSFLELLPLTAILLLAVGHWPQFLALFGLGQADWGFRLKETPLPAGYIVTLLSAVALLEVLPYLEEFWRGWRRRRTTAATARRA</sequence>
<keyword evidence="1" id="KW-0812">Transmembrane</keyword>
<proteinExistence type="predicted"/>
<gene>
    <name evidence="2" type="ORF">CS347_18985</name>
</gene>
<feature type="transmembrane region" description="Helical" evidence="1">
    <location>
        <begin position="42"/>
        <end position="61"/>
    </location>
</feature>
<feature type="transmembrane region" description="Helical" evidence="1">
    <location>
        <begin position="147"/>
        <end position="166"/>
    </location>
</feature>
<dbReference type="GeneID" id="92993808"/>
<feature type="transmembrane region" description="Helical" evidence="1">
    <location>
        <begin position="67"/>
        <end position="84"/>
    </location>
</feature>
<evidence type="ECO:0000313" key="2">
    <source>
        <dbReference type="EMBL" id="AZW18697.1"/>
    </source>
</evidence>
<evidence type="ECO:0000256" key="1">
    <source>
        <dbReference type="SAM" id="Phobius"/>
    </source>
</evidence>
<dbReference type="AlphaFoldDB" id="A0AAN1S0E5"/>